<dbReference type="AlphaFoldDB" id="A0AAP0JEC9"/>
<gene>
    <name evidence="1" type="ORF">Scep_011991</name>
</gene>
<sequence>MNEAVLVGINKIFPLQVREKGHYWETYYKEFGAAFPLVTWTPSQSRKVNQGLHQDLRIFSYFSITTEIVDTSFGTITRHLVVHRLIIHHWFGLHVGPNCHDTHVQFSGVDTEYPTEVTYLGSSFLCSTECDLQSSKGNGPVQVDLLGFSRLPTRPTPNQDLFKGLGGSQPRPLKMSRFKPTESSLESNMGRVSISEVVAQYLFALALARRKICTWSPNKYSDESSE</sequence>
<keyword evidence="2" id="KW-1185">Reference proteome</keyword>
<accession>A0AAP0JEC9</accession>
<proteinExistence type="predicted"/>
<organism evidence="1 2">
    <name type="scientific">Stephania cephalantha</name>
    <dbReference type="NCBI Taxonomy" id="152367"/>
    <lineage>
        <taxon>Eukaryota</taxon>
        <taxon>Viridiplantae</taxon>
        <taxon>Streptophyta</taxon>
        <taxon>Embryophyta</taxon>
        <taxon>Tracheophyta</taxon>
        <taxon>Spermatophyta</taxon>
        <taxon>Magnoliopsida</taxon>
        <taxon>Ranunculales</taxon>
        <taxon>Menispermaceae</taxon>
        <taxon>Menispermoideae</taxon>
        <taxon>Cissampelideae</taxon>
        <taxon>Stephania</taxon>
    </lineage>
</organism>
<evidence type="ECO:0000313" key="2">
    <source>
        <dbReference type="Proteomes" id="UP001419268"/>
    </source>
</evidence>
<reference evidence="1 2" key="1">
    <citation type="submission" date="2024-01" db="EMBL/GenBank/DDBJ databases">
        <title>Genome assemblies of Stephania.</title>
        <authorList>
            <person name="Yang L."/>
        </authorList>
    </citation>
    <scope>NUCLEOTIDE SEQUENCE [LARGE SCALE GENOMIC DNA]</scope>
    <source>
        <strain evidence="1">JXDWG</strain>
        <tissue evidence="1">Leaf</tissue>
    </source>
</reference>
<dbReference type="Proteomes" id="UP001419268">
    <property type="component" value="Unassembled WGS sequence"/>
</dbReference>
<comment type="caution">
    <text evidence="1">The sequence shown here is derived from an EMBL/GenBank/DDBJ whole genome shotgun (WGS) entry which is preliminary data.</text>
</comment>
<protein>
    <submittedName>
        <fullName evidence="1">Uncharacterized protein</fullName>
    </submittedName>
</protein>
<name>A0AAP0JEC9_9MAGN</name>
<evidence type="ECO:0000313" key="1">
    <source>
        <dbReference type="EMBL" id="KAK9132463.1"/>
    </source>
</evidence>
<dbReference type="EMBL" id="JBBNAG010000005">
    <property type="protein sequence ID" value="KAK9132463.1"/>
    <property type="molecule type" value="Genomic_DNA"/>
</dbReference>